<evidence type="ECO:0000313" key="1">
    <source>
        <dbReference type="EMBL" id="AUW44386.1"/>
    </source>
</evidence>
<name>A0A2K9Z828_RHILE</name>
<gene>
    <name evidence="1" type="ORF">CUJ84_Chr004063</name>
</gene>
<accession>A0A2K9Z828</accession>
<evidence type="ECO:0000313" key="2">
    <source>
        <dbReference type="Proteomes" id="UP000238523"/>
    </source>
</evidence>
<dbReference type="AlphaFoldDB" id="A0A2K9Z828"/>
<dbReference type="Proteomes" id="UP000238523">
    <property type="component" value="Chromosome"/>
</dbReference>
<proteinExistence type="predicted"/>
<protein>
    <submittedName>
        <fullName evidence="1">Uncharacterized protein</fullName>
    </submittedName>
</protein>
<dbReference type="EMBL" id="CP025012">
    <property type="protein sequence ID" value="AUW44386.1"/>
    <property type="molecule type" value="Genomic_DNA"/>
</dbReference>
<sequence length="81" mass="9702">MVRPLDAEAVRRKPQAMPGSEIFRRTRAQEEPAATEAEVPRRFGRNAFHHRLRREAANDRQGYFKWFPHWTARGWFRPNMP</sequence>
<reference evidence="1 2" key="1">
    <citation type="submission" date="2017-11" db="EMBL/GenBank/DDBJ databases">
        <title>Complete genome of Rhizobium leguminosarum Norway, an ineffective micro-symbiont.</title>
        <authorList>
            <person name="Hoffrichter A."/>
            <person name="Liang J."/>
            <person name="Brachmann A."/>
            <person name="Marin M."/>
        </authorList>
    </citation>
    <scope>NUCLEOTIDE SEQUENCE [LARGE SCALE GENOMIC DNA]</scope>
    <source>
        <strain evidence="1 2">Norway</strain>
    </source>
</reference>
<organism evidence="1 2">
    <name type="scientific">Rhizobium leguminosarum</name>
    <dbReference type="NCBI Taxonomy" id="384"/>
    <lineage>
        <taxon>Bacteria</taxon>
        <taxon>Pseudomonadati</taxon>
        <taxon>Pseudomonadota</taxon>
        <taxon>Alphaproteobacteria</taxon>
        <taxon>Hyphomicrobiales</taxon>
        <taxon>Rhizobiaceae</taxon>
        <taxon>Rhizobium/Agrobacterium group</taxon>
        <taxon>Rhizobium</taxon>
    </lineage>
</organism>